<evidence type="ECO:0000256" key="2">
    <source>
        <dbReference type="ARBA" id="ARBA00010136"/>
    </source>
</evidence>
<evidence type="ECO:0000256" key="8">
    <source>
        <dbReference type="ARBA" id="ARBA00022848"/>
    </source>
</evidence>
<keyword evidence="8" id="KW-0492">Microsome</keyword>
<evidence type="ECO:0000256" key="4">
    <source>
        <dbReference type="ARBA" id="ARBA00022670"/>
    </source>
</evidence>
<dbReference type="GO" id="GO:0042277">
    <property type="term" value="F:peptide binding"/>
    <property type="evidence" value="ECO:0007669"/>
    <property type="project" value="TreeGrafter"/>
</dbReference>
<feature type="domain" description="Peptidase M1 membrane alanine aminopeptidase" evidence="14">
    <location>
        <begin position="233"/>
        <end position="448"/>
    </location>
</feature>
<dbReference type="InterPro" id="IPR014782">
    <property type="entry name" value="Peptidase_M1_dom"/>
</dbReference>
<dbReference type="InterPro" id="IPR045357">
    <property type="entry name" value="Aminopeptidase_N-like_N"/>
</dbReference>
<dbReference type="AlphaFoldDB" id="A0A7N0VBP6"/>
<reference evidence="17" key="1">
    <citation type="submission" date="2021-01" db="UniProtKB">
        <authorList>
            <consortium name="EnsemblPlants"/>
        </authorList>
    </citation>
    <scope>IDENTIFICATION</scope>
</reference>
<dbReference type="Pfam" id="PF11838">
    <property type="entry name" value="ERAP1_C"/>
    <property type="match status" value="1"/>
</dbReference>
<dbReference type="GO" id="GO:0070006">
    <property type="term" value="F:metalloaminopeptidase activity"/>
    <property type="evidence" value="ECO:0007669"/>
    <property type="project" value="TreeGrafter"/>
</dbReference>
<evidence type="ECO:0000256" key="7">
    <source>
        <dbReference type="ARBA" id="ARBA00022833"/>
    </source>
</evidence>
<dbReference type="GO" id="GO:0006508">
    <property type="term" value="P:proteolysis"/>
    <property type="evidence" value="ECO:0007669"/>
    <property type="project" value="UniProtKB-KW"/>
</dbReference>
<dbReference type="EC" id="3.4.11.-" evidence="13"/>
<dbReference type="PANTHER" id="PTHR11533">
    <property type="entry name" value="PROTEASE M1 ZINC METALLOPROTEASE"/>
    <property type="match status" value="1"/>
</dbReference>
<accession>A0A7N0VBP6</accession>
<evidence type="ECO:0000256" key="5">
    <source>
        <dbReference type="ARBA" id="ARBA00022723"/>
    </source>
</evidence>
<dbReference type="Pfam" id="PF17900">
    <property type="entry name" value="Peptidase_M1_N"/>
    <property type="match status" value="1"/>
</dbReference>
<feature type="domain" description="Aminopeptidase N-like N-terminal" evidence="16">
    <location>
        <begin position="15"/>
        <end position="197"/>
    </location>
</feature>
<dbReference type="SUPFAM" id="SSF55486">
    <property type="entry name" value="Metalloproteases ('zincins'), catalytic domain"/>
    <property type="match status" value="1"/>
</dbReference>
<comment type="subcellular location">
    <subcellularLocation>
        <location evidence="1">Microsome membrane</location>
        <topology evidence="1">Peripheral membrane protein</topology>
    </subcellularLocation>
</comment>
<keyword evidence="3 13" id="KW-0031">Aminopeptidase</keyword>
<dbReference type="InterPro" id="IPR027268">
    <property type="entry name" value="Peptidase_M4/M1_CTD_sf"/>
</dbReference>
<dbReference type="Pfam" id="PF01433">
    <property type="entry name" value="Peptidase_M1"/>
    <property type="match status" value="1"/>
</dbReference>
<dbReference type="OMA" id="FIPCVDH"/>
<evidence type="ECO:0000313" key="18">
    <source>
        <dbReference type="Proteomes" id="UP000594263"/>
    </source>
</evidence>
<organism evidence="17 18">
    <name type="scientific">Kalanchoe fedtschenkoi</name>
    <name type="common">Lavender scallops</name>
    <name type="synonym">South American air plant</name>
    <dbReference type="NCBI Taxonomy" id="63787"/>
    <lineage>
        <taxon>Eukaryota</taxon>
        <taxon>Viridiplantae</taxon>
        <taxon>Streptophyta</taxon>
        <taxon>Embryophyta</taxon>
        <taxon>Tracheophyta</taxon>
        <taxon>Spermatophyta</taxon>
        <taxon>Magnoliopsida</taxon>
        <taxon>eudicotyledons</taxon>
        <taxon>Gunneridae</taxon>
        <taxon>Pentapetalae</taxon>
        <taxon>Saxifragales</taxon>
        <taxon>Crassulaceae</taxon>
        <taxon>Kalanchoe</taxon>
    </lineage>
</organism>
<evidence type="ECO:0000259" key="14">
    <source>
        <dbReference type="Pfam" id="PF01433"/>
    </source>
</evidence>
<evidence type="ECO:0000256" key="12">
    <source>
        <dbReference type="PIRSR" id="PIRSR634016-4"/>
    </source>
</evidence>
<feature type="active site" description="Proton acceptor" evidence="10">
    <location>
        <position position="305"/>
    </location>
</feature>
<dbReference type="Proteomes" id="UP000594263">
    <property type="component" value="Unplaced"/>
</dbReference>
<comment type="cofactor">
    <cofactor evidence="11 13">
        <name>Zn(2+)</name>
        <dbReference type="ChEBI" id="CHEBI:29105"/>
    </cofactor>
    <text evidence="11 13">Binds 1 zinc ion per subunit.</text>
</comment>
<name>A0A7N0VBP6_KALFE</name>
<dbReference type="GO" id="GO:0008270">
    <property type="term" value="F:zinc ion binding"/>
    <property type="evidence" value="ECO:0007669"/>
    <property type="project" value="UniProtKB-UniRule"/>
</dbReference>
<feature type="binding site" evidence="11">
    <location>
        <position position="304"/>
    </location>
    <ligand>
        <name>Zn(2+)</name>
        <dbReference type="ChEBI" id="CHEBI:29105"/>
        <note>catalytic</note>
    </ligand>
</feature>
<evidence type="ECO:0000256" key="1">
    <source>
        <dbReference type="ARBA" id="ARBA00004174"/>
    </source>
</evidence>
<dbReference type="PRINTS" id="PR00756">
    <property type="entry name" value="ALADIPTASE"/>
</dbReference>
<feature type="site" description="Transition state stabilizer" evidence="12">
    <location>
        <position position="389"/>
    </location>
</feature>
<evidence type="ECO:0000256" key="13">
    <source>
        <dbReference type="RuleBase" id="RU364040"/>
    </source>
</evidence>
<protein>
    <recommendedName>
        <fullName evidence="13">Aminopeptidase</fullName>
        <ecNumber evidence="13">3.4.11.-</ecNumber>
    </recommendedName>
</protein>
<evidence type="ECO:0000313" key="17">
    <source>
        <dbReference type="EnsemblPlants" id="Kaladp0433s0002.1.v1.1"/>
    </source>
</evidence>
<dbReference type="GO" id="GO:0005737">
    <property type="term" value="C:cytoplasm"/>
    <property type="evidence" value="ECO:0007669"/>
    <property type="project" value="TreeGrafter"/>
</dbReference>
<dbReference type="Gene3D" id="1.25.50.20">
    <property type="match status" value="1"/>
</dbReference>
<feature type="domain" description="ERAP1-like C-terminal" evidence="15">
    <location>
        <begin position="530"/>
        <end position="848"/>
    </location>
</feature>
<dbReference type="InterPro" id="IPR050344">
    <property type="entry name" value="Peptidase_M1_aminopeptidases"/>
</dbReference>
<dbReference type="InterPro" id="IPR001930">
    <property type="entry name" value="Peptidase_M1"/>
</dbReference>
<dbReference type="InterPro" id="IPR034016">
    <property type="entry name" value="M1_APN-typ"/>
</dbReference>
<feature type="binding site" evidence="11">
    <location>
        <position position="308"/>
    </location>
    <ligand>
        <name>Zn(2+)</name>
        <dbReference type="ChEBI" id="CHEBI:29105"/>
        <note>catalytic</note>
    </ligand>
</feature>
<dbReference type="Gramene" id="Kaladp0433s0002.1.v1.1">
    <property type="protein sequence ID" value="Kaladp0433s0002.1.v1.1"/>
    <property type="gene ID" value="Kaladp0433s0002.v1.1"/>
</dbReference>
<keyword evidence="8" id="KW-0256">Endoplasmic reticulum</keyword>
<dbReference type="GO" id="GO:0043171">
    <property type="term" value="P:peptide catabolic process"/>
    <property type="evidence" value="ECO:0007669"/>
    <property type="project" value="TreeGrafter"/>
</dbReference>
<dbReference type="Gene3D" id="1.10.390.10">
    <property type="entry name" value="Neutral Protease Domain 2"/>
    <property type="match status" value="1"/>
</dbReference>
<evidence type="ECO:0000259" key="15">
    <source>
        <dbReference type="Pfam" id="PF11838"/>
    </source>
</evidence>
<dbReference type="SUPFAM" id="SSF63737">
    <property type="entry name" value="Leukotriene A4 hydrolase N-terminal domain"/>
    <property type="match status" value="1"/>
</dbReference>
<keyword evidence="7 11" id="KW-0862">Zinc</keyword>
<evidence type="ECO:0000256" key="6">
    <source>
        <dbReference type="ARBA" id="ARBA00022801"/>
    </source>
</evidence>
<comment type="similarity">
    <text evidence="2 13">Belongs to the peptidase M1 family.</text>
</comment>
<keyword evidence="4 13" id="KW-0645">Protease</keyword>
<keyword evidence="5 11" id="KW-0479">Metal-binding</keyword>
<dbReference type="CDD" id="cd09601">
    <property type="entry name" value="M1_APN-Q_like"/>
    <property type="match status" value="1"/>
</dbReference>
<dbReference type="GO" id="GO:0016020">
    <property type="term" value="C:membrane"/>
    <property type="evidence" value="ECO:0007669"/>
    <property type="project" value="TreeGrafter"/>
</dbReference>
<keyword evidence="18" id="KW-1185">Reference proteome</keyword>
<dbReference type="GO" id="GO:0005615">
    <property type="term" value="C:extracellular space"/>
    <property type="evidence" value="ECO:0007669"/>
    <property type="project" value="TreeGrafter"/>
</dbReference>
<proteinExistence type="inferred from homology"/>
<dbReference type="FunFam" id="1.25.50.20:FF:000002">
    <property type="entry name" value="Aminopeptidase"/>
    <property type="match status" value="1"/>
</dbReference>
<dbReference type="FunFam" id="2.60.40.1730:FF:000002">
    <property type="entry name" value="Aminopeptidase"/>
    <property type="match status" value="1"/>
</dbReference>
<evidence type="ECO:0000256" key="10">
    <source>
        <dbReference type="PIRSR" id="PIRSR634016-1"/>
    </source>
</evidence>
<dbReference type="PANTHER" id="PTHR11533:SF274">
    <property type="entry name" value="AMINOPEPTIDASE"/>
    <property type="match status" value="1"/>
</dbReference>
<dbReference type="Gene3D" id="2.60.40.1910">
    <property type="match status" value="1"/>
</dbReference>
<keyword evidence="9 13" id="KW-0482">Metalloprotease</keyword>
<dbReference type="Gene3D" id="2.60.40.1730">
    <property type="entry name" value="tricorn interacting facor f3 domain"/>
    <property type="match status" value="1"/>
</dbReference>
<dbReference type="EnsemblPlants" id="Kaladp0433s0002.1.v1.1">
    <property type="protein sequence ID" value="Kaladp0433s0002.1.v1.1"/>
    <property type="gene ID" value="Kaladp0433s0002.v1.1"/>
</dbReference>
<evidence type="ECO:0000256" key="11">
    <source>
        <dbReference type="PIRSR" id="PIRSR634016-3"/>
    </source>
</evidence>
<keyword evidence="6 13" id="KW-0378">Hydrolase</keyword>
<sequence>MDQFKKQSRLPKFAVPKHYDLTLRPDLVTCEFTGSVLIQLSLVDATKFIVLNALDLSIRGVWFSNSRKQKCYPVEVVLDKDDEILILEFREELEVGEGVLGIDFSGTLNEHMKGLYRGTYMDGGVQKNMVVTQFEAVDARCCFPCWDEPALKATFKIKAEVPAELTALSNMPVKSEKLNGLMKTVSFEESPLMSTYLVALVVGSFDHIEHTTADGIKVRAYCPVGKSDKGKLALDVAVKVLDLFTEFFSMPYPLPKLDMVGVSDFSGGAMENYGLIVYREAELLFDEQQSAASNKQRLVIVVSHEVAHHWFGNLVTMEWWTHLWLNEGFATWISYLATDQLFPEWKMWSQFVRDFTVGLRIDALDQSHPIEMEIGHARSIIEVFDSISYQKGSAVIRMLQGYVGDDIFQKALASYMEKYACKNAKTEDLWSVLSEEFGADLNAMMDTWTKQKGYPVLSVKLNLDNYLEFEQSQFLTSGLPGIGQWFVPTTIAINSYDNRKKFLLETKHGEMNISEACQDASQSQQDANFWIKVNVEQTGFYRVKYEEKLAVQLRKAIQNNRLLPADRFGILDDMFALCEAGEVPLSYLLTLMGVYKEEFDFVVLSRLIEICHALIQVSIHAIPDLLTEMKQFFVSLFLSASEKLGWEMIAGESHLSTMLREAVLMALVSLGHEETVREGIRRFRKFLDDKDTPLLPPDMRRVAYKAVMRKTSTADKSGLVTILNLFRKADIIQERIRILRCIASCPDAEVVADVLNFICSDEVREQDVVYILRNMSPECHETVWKWFKDNWELVLKKWGSGLLLTDMVKDIVDPLCSEEMGSEVEAFFKQQANPAIEMTVRQSVEQVRLKAKWVENIKNDVSLEALLKSSQVGDTWLSFHR</sequence>
<dbReference type="InterPro" id="IPR042097">
    <property type="entry name" value="Aminopeptidase_N-like_N_sf"/>
</dbReference>
<dbReference type="InterPro" id="IPR024571">
    <property type="entry name" value="ERAP1-like_C_dom"/>
</dbReference>
<evidence type="ECO:0000256" key="3">
    <source>
        <dbReference type="ARBA" id="ARBA00022438"/>
    </source>
</evidence>
<evidence type="ECO:0000259" key="16">
    <source>
        <dbReference type="Pfam" id="PF17900"/>
    </source>
</evidence>
<evidence type="ECO:0000256" key="9">
    <source>
        <dbReference type="ARBA" id="ARBA00023049"/>
    </source>
</evidence>
<dbReference type="FunFam" id="1.10.390.10:FF:000001">
    <property type="entry name" value="Aminopeptidase"/>
    <property type="match status" value="1"/>
</dbReference>
<feature type="binding site" evidence="11">
    <location>
        <position position="327"/>
    </location>
    <ligand>
        <name>Zn(2+)</name>
        <dbReference type="ChEBI" id="CHEBI:29105"/>
        <note>catalytic</note>
    </ligand>
</feature>